<reference evidence="3 4" key="1">
    <citation type="submission" date="2024-11" db="EMBL/GenBank/DDBJ databases">
        <title>Adaptive evolution of stress response genes in parasites aligns with host niche diversity.</title>
        <authorList>
            <person name="Hahn C."/>
            <person name="Resl P."/>
        </authorList>
    </citation>
    <scope>NUCLEOTIDE SEQUENCE [LARGE SCALE GENOMIC DNA]</scope>
    <source>
        <strain evidence="3">EGGRZ-B1_66</strain>
        <tissue evidence="3">Body</tissue>
    </source>
</reference>
<keyword evidence="4" id="KW-1185">Reference proteome</keyword>
<evidence type="ECO:0000256" key="1">
    <source>
        <dbReference type="SAM" id="Coils"/>
    </source>
</evidence>
<gene>
    <name evidence="3" type="ORF">Ciccas_004517</name>
</gene>
<evidence type="ECO:0000313" key="3">
    <source>
        <dbReference type="EMBL" id="KAL3316825.1"/>
    </source>
</evidence>
<evidence type="ECO:0000256" key="2">
    <source>
        <dbReference type="SAM" id="MobiDB-lite"/>
    </source>
</evidence>
<sequence>MQQRSQPNESDLDNGIFLDDEAQRNSFSSESKIRRSSSASNTSLMADDDQTEMDPPHFKSQSKPIVQPRSKNYSENEVRSINEDDLSESIPPQSLEVTNDPNFFDFGLSDESQSELLHWVNEKLERSYFVFDGLPLHVEHETAFMHRKRLHDEEELLKLNNELDQTKRELDQLKLNMVSSVEQEEAPTLTVVNGDQQEEICLPEEAVELEPVKTDMLVDAQIDDRLGMDRKTVEQLKRPSLYKTDGESTNFSFSSASASSYEKLSIQPSSNERCCSCDRLCTGRYCSGCKYHFCESCADYVSLSNAPSCKSCFHSARFV</sequence>
<evidence type="ECO:0000313" key="4">
    <source>
        <dbReference type="Proteomes" id="UP001626550"/>
    </source>
</evidence>
<keyword evidence="1" id="KW-0175">Coiled coil</keyword>
<feature type="coiled-coil region" evidence="1">
    <location>
        <begin position="149"/>
        <end position="183"/>
    </location>
</feature>
<name>A0ABD2QB92_9PLAT</name>
<feature type="compositionally biased region" description="Low complexity" evidence="2">
    <location>
        <begin position="26"/>
        <end position="43"/>
    </location>
</feature>
<protein>
    <submittedName>
        <fullName evidence="3">Uncharacterized protein</fullName>
    </submittedName>
</protein>
<proteinExistence type="predicted"/>
<organism evidence="3 4">
    <name type="scientific">Cichlidogyrus casuarinus</name>
    <dbReference type="NCBI Taxonomy" id="1844966"/>
    <lineage>
        <taxon>Eukaryota</taxon>
        <taxon>Metazoa</taxon>
        <taxon>Spiralia</taxon>
        <taxon>Lophotrochozoa</taxon>
        <taxon>Platyhelminthes</taxon>
        <taxon>Monogenea</taxon>
        <taxon>Monopisthocotylea</taxon>
        <taxon>Dactylogyridea</taxon>
        <taxon>Ancyrocephalidae</taxon>
        <taxon>Cichlidogyrus</taxon>
    </lineage>
</organism>
<dbReference type="EMBL" id="JBJKFK010000476">
    <property type="protein sequence ID" value="KAL3316825.1"/>
    <property type="molecule type" value="Genomic_DNA"/>
</dbReference>
<accession>A0ABD2QB92</accession>
<feature type="compositionally biased region" description="Basic and acidic residues" evidence="2">
    <location>
        <begin position="72"/>
        <end position="82"/>
    </location>
</feature>
<feature type="region of interest" description="Disordered" evidence="2">
    <location>
        <begin position="1"/>
        <end position="98"/>
    </location>
</feature>
<comment type="caution">
    <text evidence="3">The sequence shown here is derived from an EMBL/GenBank/DDBJ whole genome shotgun (WGS) entry which is preliminary data.</text>
</comment>
<dbReference type="Proteomes" id="UP001626550">
    <property type="component" value="Unassembled WGS sequence"/>
</dbReference>
<dbReference type="AlphaFoldDB" id="A0ABD2QB92"/>
<feature type="compositionally biased region" description="Polar residues" evidence="2">
    <location>
        <begin position="59"/>
        <end position="71"/>
    </location>
</feature>